<dbReference type="EnsemblMetazoa" id="G7418.9">
    <property type="protein sequence ID" value="G7418.9:cds"/>
    <property type="gene ID" value="G7418"/>
</dbReference>
<feature type="signal peptide" evidence="1">
    <location>
        <begin position="1"/>
        <end position="20"/>
    </location>
</feature>
<proteinExistence type="predicted"/>
<keyword evidence="3" id="KW-1185">Reference proteome</keyword>
<protein>
    <recommendedName>
        <fullName evidence="4">DUF2187 domain-containing protein</fullName>
    </recommendedName>
</protein>
<evidence type="ECO:0000313" key="3">
    <source>
        <dbReference type="Proteomes" id="UP000005408"/>
    </source>
</evidence>
<feature type="chain" id="PRO_5042432198" description="DUF2187 domain-containing protein" evidence="1">
    <location>
        <begin position="21"/>
        <end position="84"/>
    </location>
</feature>
<evidence type="ECO:0008006" key="4">
    <source>
        <dbReference type="Google" id="ProtNLM"/>
    </source>
</evidence>
<dbReference type="Proteomes" id="UP000005408">
    <property type="component" value="Unassembled WGS sequence"/>
</dbReference>
<dbReference type="EnsemblMetazoa" id="G7418.11">
    <property type="protein sequence ID" value="G7418.11:cds"/>
    <property type="gene ID" value="G7418"/>
</dbReference>
<evidence type="ECO:0000313" key="2">
    <source>
        <dbReference type="EnsemblMetazoa" id="G7418.11:cds"/>
    </source>
</evidence>
<sequence length="84" mass="9165">MEHSVVIILILLSSVDRVLGTYNTGDLVKINEDKEQHIGIIQKVIKDAAGTVTACEIRMTDGSLETVTKQINDPSMTSYTADSE</sequence>
<reference evidence="2" key="1">
    <citation type="submission" date="2022-08" db="UniProtKB">
        <authorList>
            <consortium name="EnsemblMetazoa"/>
        </authorList>
    </citation>
    <scope>IDENTIFICATION</scope>
    <source>
        <strain evidence="2">05x7-T-G4-1.051#20</strain>
    </source>
</reference>
<name>A0A8W8NTL0_MAGGI</name>
<evidence type="ECO:0000256" key="1">
    <source>
        <dbReference type="SAM" id="SignalP"/>
    </source>
</evidence>
<organism evidence="2 3">
    <name type="scientific">Magallana gigas</name>
    <name type="common">Pacific oyster</name>
    <name type="synonym">Crassostrea gigas</name>
    <dbReference type="NCBI Taxonomy" id="29159"/>
    <lineage>
        <taxon>Eukaryota</taxon>
        <taxon>Metazoa</taxon>
        <taxon>Spiralia</taxon>
        <taxon>Lophotrochozoa</taxon>
        <taxon>Mollusca</taxon>
        <taxon>Bivalvia</taxon>
        <taxon>Autobranchia</taxon>
        <taxon>Pteriomorphia</taxon>
        <taxon>Ostreida</taxon>
        <taxon>Ostreoidea</taxon>
        <taxon>Ostreidae</taxon>
        <taxon>Magallana</taxon>
    </lineage>
</organism>
<dbReference type="AlphaFoldDB" id="A0A8W8NTL0"/>
<keyword evidence="1" id="KW-0732">Signal</keyword>
<accession>A0A8W8NTL0</accession>